<sequence length="186" mass="21992">MFKFQSGKLLIIRDNSDRKVDFPTESSFPNTKTDLQRSKEFIQLSTLENKRIRNPIFPWNVLITSFASFLLWRANDERQVGQSQETSEKPSEIVLYIIFPKVRHQRLLHSEKRPSFPRAPKAHNNTTECKVDRKVYEKHLSPPWNRFSFSGTEKNFTKMFLLPEEEEEEGEEEEKKMENITPVPFG</sequence>
<comment type="caution">
    <text evidence="2">The sequence shown here is derived from an EMBL/GenBank/DDBJ whole genome shotgun (WGS) entry which is preliminary data.</text>
</comment>
<organism evidence="2 3">
    <name type="scientific">Polyplax serrata</name>
    <name type="common">Common mouse louse</name>
    <dbReference type="NCBI Taxonomy" id="468196"/>
    <lineage>
        <taxon>Eukaryota</taxon>
        <taxon>Metazoa</taxon>
        <taxon>Ecdysozoa</taxon>
        <taxon>Arthropoda</taxon>
        <taxon>Hexapoda</taxon>
        <taxon>Insecta</taxon>
        <taxon>Pterygota</taxon>
        <taxon>Neoptera</taxon>
        <taxon>Paraneoptera</taxon>
        <taxon>Psocodea</taxon>
        <taxon>Troctomorpha</taxon>
        <taxon>Phthiraptera</taxon>
        <taxon>Anoplura</taxon>
        <taxon>Polyplacidae</taxon>
        <taxon>Polyplax</taxon>
    </lineage>
</organism>
<accession>A0ABR1B082</accession>
<evidence type="ECO:0000313" key="3">
    <source>
        <dbReference type="Proteomes" id="UP001359485"/>
    </source>
</evidence>
<protein>
    <submittedName>
        <fullName evidence="2">Uncharacterized protein</fullName>
    </submittedName>
</protein>
<reference evidence="2 3" key="1">
    <citation type="submission" date="2023-09" db="EMBL/GenBank/DDBJ databases">
        <title>Genomes of two closely related lineages of the louse Polyplax serrata with different host specificities.</title>
        <authorList>
            <person name="Martinu J."/>
            <person name="Tarabai H."/>
            <person name="Stefka J."/>
            <person name="Hypsa V."/>
        </authorList>
    </citation>
    <scope>NUCLEOTIDE SEQUENCE [LARGE SCALE GENOMIC DNA]</scope>
    <source>
        <strain evidence="2">98ZLc_SE</strain>
    </source>
</reference>
<gene>
    <name evidence="2" type="ORF">RUM44_007259</name>
</gene>
<evidence type="ECO:0000313" key="2">
    <source>
        <dbReference type="EMBL" id="KAK6632228.1"/>
    </source>
</evidence>
<name>A0ABR1B082_POLSC</name>
<proteinExistence type="predicted"/>
<dbReference type="Proteomes" id="UP001359485">
    <property type="component" value="Unassembled WGS sequence"/>
</dbReference>
<dbReference type="EMBL" id="JAWJWF010000005">
    <property type="protein sequence ID" value="KAK6632228.1"/>
    <property type="molecule type" value="Genomic_DNA"/>
</dbReference>
<evidence type="ECO:0000256" key="1">
    <source>
        <dbReference type="SAM" id="MobiDB-lite"/>
    </source>
</evidence>
<keyword evidence="3" id="KW-1185">Reference proteome</keyword>
<feature type="region of interest" description="Disordered" evidence="1">
    <location>
        <begin position="164"/>
        <end position="186"/>
    </location>
</feature>